<protein>
    <recommendedName>
        <fullName evidence="4">Aminoglycoside phosphotransferase domain-containing protein</fullName>
    </recommendedName>
</protein>
<sequence length="296" mass="34339">MIRSLLQGKSRFGMTRVVRRLSARRQQKGQDVSLLSVNGLYTKYLTFDDSSIAADIERRLRAFESSELFPTVIFRHESALWLEYVEGETLQRPDHALVDRLLDIYVELYDHDPERMPPRETPFPRQLQQDLKFLHQVGLLDGRLHGELTEAAERLMPGQLWLGYDYTDPGFKNFVQRPDGRVCAIDAESLQSGQLLGTGLMKARWRWPEPFWDLFHRRLLERLDLPAFEAGLPFIELCTLARWTKKKILVDQGHSVDVKAFERFLYSEEVVRNRTDMSRPLGSPLDEQSSVFAGSD</sequence>
<dbReference type="RefSeq" id="WP_147408779.1">
    <property type="nucleotide sequence ID" value="NZ_RBIN01000008.1"/>
</dbReference>
<evidence type="ECO:0000313" key="2">
    <source>
        <dbReference type="EMBL" id="RKQ96836.1"/>
    </source>
</evidence>
<accession>A0A420WTW7</accession>
<dbReference type="AlphaFoldDB" id="A0A420WTW7"/>
<feature type="region of interest" description="Disordered" evidence="1">
    <location>
        <begin position="277"/>
        <end position="296"/>
    </location>
</feature>
<dbReference type="EMBL" id="RBIN01000008">
    <property type="protein sequence ID" value="RKQ96836.1"/>
    <property type="molecule type" value="Genomic_DNA"/>
</dbReference>
<dbReference type="Proteomes" id="UP000281975">
    <property type="component" value="Unassembled WGS sequence"/>
</dbReference>
<reference evidence="2 3" key="1">
    <citation type="submission" date="2018-10" db="EMBL/GenBank/DDBJ databases">
        <title>Genomic Encyclopedia of Type Strains, Phase IV (KMG-IV): sequencing the most valuable type-strain genomes for metagenomic binning, comparative biology and taxonomic classification.</title>
        <authorList>
            <person name="Goeker M."/>
        </authorList>
    </citation>
    <scope>NUCLEOTIDE SEQUENCE [LARGE SCALE GENOMIC DNA]</scope>
    <source>
        <strain evidence="2 3">DSM 23229</strain>
    </source>
</reference>
<feature type="compositionally biased region" description="Polar residues" evidence="1">
    <location>
        <begin position="286"/>
        <end position="296"/>
    </location>
</feature>
<evidence type="ECO:0000313" key="3">
    <source>
        <dbReference type="Proteomes" id="UP000281975"/>
    </source>
</evidence>
<evidence type="ECO:0000256" key="1">
    <source>
        <dbReference type="SAM" id="MobiDB-lite"/>
    </source>
</evidence>
<dbReference type="OrthoDB" id="7061353at2"/>
<proteinExistence type="predicted"/>
<dbReference type="InterPro" id="IPR011009">
    <property type="entry name" value="Kinase-like_dom_sf"/>
</dbReference>
<dbReference type="SUPFAM" id="SSF56112">
    <property type="entry name" value="Protein kinase-like (PK-like)"/>
    <property type="match status" value="1"/>
</dbReference>
<keyword evidence="3" id="KW-1185">Reference proteome</keyword>
<evidence type="ECO:0008006" key="4">
    <source>
        <dbReference type="Google" id="ProtNLM"/>
    </source>
</evidence>
<comment type="caution">
    <text evidence="2">The sequence shown here is derived from an EMBL/GenBank/DDBJ whole genome shotgun (WGS) entry which is preliminary data.</text>
</comment>
<organism evidence="2 3">
    <name type="scientific">Kushneria sinocarnis</name>
    <dbReference type="NCBI Taxonomy" id="595502"/>
    <lineage>
        <taxon>Bacteria</taxon>
        <taxon>Pseudomonadati</taxon>
        <taxon>Pseudomonadota</taxon>
        <taxon>Gammaproteobacteria</taxon>
        <taxon>Oceanospirillales</taxon>
        <taxon>Halomonadaceae</taxon>
        <taxon>Kushneria</taxon>
    </lineage>
</organism>
<name>A0A420WTW7_9GAMM</name>
<gene>
    <name evidence="2" type="ORF">C7446_2696</name>
</gene>